<organism evidence="1 2">
    <name type="scientific">Haloarcula marismortui (strain ATCC 43049 / DSM 3752 / JCM 8966 / VKM B-1809)</name>
    <name type="common">Halobacterium marismortui</name>
    <dbReference type="NCBI Taxonomy" id="272569"/>
    <lineage>
        <taxon>Archaea</taxon>
        <taxon>Methanobacteriati</taxon>
        <taxon>Methanobacteriota</taxon>
        <taxon>Stenosarchaea group</taxon>
        <taxon>Halobacteria</taxon>
        <taxon>Halobacteriales</taxon>
        <taxon>Haloarculaceae</taxon>
        <taxon>Haloarcula</taxon>
    </lineage>
</organism>
<dbReference type="EnsemblBacteria" id="AAV47205">
    <property type="protein sequence ID" value="AAV47205"/>
    <property type="gene ID" value="rrnAC2391"/>
</dbReference>
<dbReference type="EMBL" id="AY596297">
    <property type="protein sequence ID" value="AAV47205.1"/>
    <property type="molecule type" value="Genomic_DNA"/>
</dbReference>
<dbReference type="Proteomes" id="UP000001169">
    <property type="component" value="Chromosome I"/>
</dbReference>
<accession>Q5UZU8</accession>
<dbReference type="AlphaFoldDB" id="Q5UZU8"/>
<keyword evidence="2" id="KW-1185">Reference proteome</keyword>
<evidence type="ECO:0000313" key="2">
    <source>
        <dbReference type="Proteomes" id="UP000001169"/>
    </source>
</evidence>
<protein>
    <submittedName>
        <fullName evidence="1">Uncharacterized protein</fullName>
    </submittedName>
</protein>
<dbReference type="STRING" id="272569.rrnAC2391"/>
<dbReference type="eggNOG" id="arCOG04450">
    <property type="taxonomic scope" value="Archaea"/>
</dbReference>
<evidence type="ECO:0000313" key="1">
    <source>
        <dbReference type="EMBL" id="AAV47205.1"/>
    </source>
</evidence>
<sequence>MIRQESMTMDNSLFADFAGSLERVKINGEERSFADCDGVILRPKDSDEPEFFWLSVTDQNRLRLSYPGPGPTETISLRTLIDLFMARCCTVGVVDTNGQIRTPDRNPATRSSHNHRYEIRITGPLNTELVYGRDDQSSVLRDATNYLIREHDLIRAVSPLPWVPGRNKAVINDTPTYPDGNEQMRQFEELDGGYYLDTHYKMSDKKRRLRQMCDAVSSELEVSFAGDW</sequence>
<gene>
    <name evidence="1" type="ordered locus">rrnAC2391</name>
</gene>
<name>Q5UZU8_HALMA</name>
<dbReference type="KEGG" id="hma:rrnAC2391"/>
<dbReference type="HOGENOM" id="CLU_1212591_0_0_2"/>
<reference evidence="1 2" key="1">
    <citation type="journal article" date="2004" name="Genome Res.">
        <title>Genome sequence of Haloarcula marismortui: a halophilic archaeon from the Dead Sea.</title>
        <authorList>
            <person name="Baliga N.S."/>
            <person name="Bonneau R."/>
            <person name="Facciotti M.T."/>
            <person name="Pan M."/>
            <person name="Glusman G."/>
            <person name="Deutsch E.W."/>
            <person name="Shannon P."/>
            <person name="Chiu Y."/>
            <person name="Weng R.S."/>
            <person name="Gan R.R."/>
            <person name="Hung P."/>
            <person name="Date S.V."/>
            <person name="Marcotte E."/>
            <person name="Hood L."/>
            <person name="Ng W.V."/>
        </authorList>
    </citation>
    <scope>NUCLEOTIDE SEQUENCE [LARGE SCALE GENOMIC DNA]</scope>
    <source>
        <strain evidence="2">ATCC 43049 / DSM 3752 / JCM 8966 / VKM B-1809</strain>
    </source>
</reference>
<proteinExistence type="predicted"/>
<dbReference type="PaxDb" id="272569-rrnAC2391"/>